<evidence type="ECO:0000256" key="2">
    <source>
        <dbReference type="PROSITE-ProRule" id="PRU00708"/>
    </source>
</evidence>
<dbReference type="EMBL" id="CAXAMN010006602">
    <property type="protein sequence ID" value="CAK9018301.1"/>
    <property type="molecule type" value="Genomic_DNA"/>
</dbReference>
<reference evidence="3 4" key="1">
    <citation type="submission" date="2024-02" db="EMBL/GenBank/DDBJ databases">
        <authorList>
            <person name="Chen Y."/>
            <person name="Shah S."/>
            <person name="Dougan E. K."/>
            <person name="Thang M."/>
            <person name="Chan C."/>
        </authorList>
    </citation>
    <scope>NUCLEOTIDE SEQUENCE [LARGE SCALE GENOMIC DNA]</scope>
</reference>
<evidence type="ECO:0000313" key="3">
    <source>
        <dbReference type="EMBL" id="CAK9018301.1"/>
    </source>
</evidence>
<proteinExistence type="predicted"/>
<dbReference type="Pfam" id="PF13041">
    <property type="entry name" value="PPR_2"/>
    <property type="match status" value="1"/>
</dbReference>
<organism evidence="3 4">
    <name type="scientific">Durusdinium trenchii</name>
    <dbReference type="NCBI Taxonomy" id="1381693"/>
    <lineage>
        <taxon>Eukaryota</taxon>
        <taxon>Sar</taxon>
        <taxon>Alveolata</taxon>
        <taxon>Dinophyceae</taxon>
        <taxon>Suessiales</taxon>
        <taxon>Symbiodiniaceae</taxon>
        <taxon>Durusdinium</taxon>
    </lineage>
</organism>
<dbReference type="PANTHER" id="PTHR47936:SF1">
    <property type="entry name" value="PENTATRICOPEPTIDE REPEAT-CONTAINING PROTEIN GUN1, CHLOROPLASTIC"/>
    <property type="match status" value="1"/>
</dbReference>
<accession>A0ABP0JV23</accession>
<dbReference type="NCBIfam" id="TIGR00756">
    <property type="entry name" value="PPR"/>
    <property type="match status" value="1"/>
</dbReference>
<sequence length="546" mass="59242">MADGVSVPARTLADSLRFQAKSGWRGAFQWLQQSREAALETSSQLYGRLVKAAKRPADGQSWKRCLQVLCGVPDSLVSVQLSNQVASSITTQHWELSLEVLQEALRFGRWSVVSTNTALSAHLLLSGWQRARATLAQQERRSRTDVISWNTVMAACSRAGQAELVLRLLKELQLCRHEPDLVSFNTVLDACSEAKLWQASSHLFFALQWAALKPDAFTLSGISTAVSWRTALDLQSGSITPNAVSDAALLTAVGTDSIRQWPLALLLISRMQALDQLQVMSLNAAVAACGNANEWTKSLQLAQRKPSPRSMGSMLAACGDATEWERVLQIFLHVKNSKLSNMFTYGAAITACSRGGAWPQALHLLSQARKDSCCDAICMNAAISACRSNWELSVALLQEANEERLDTAVAYAAVMTACDRCEQPVKVLACWAAIPKKSHAAACSLALRACEATSSWNLAMRCLQSALKELLQPDAECIGAAIGASIEAWQSAMLLMKDATQRSLQLEVGAVVAYASALRQGGCFQKLRRLLGEVAFDLGGLKGCRR</sequence>
<protein>
    <recommendedName>
        <fullName evidence="5">Pentatricopeptide repeat-containing protein, chloroplastic</fullName>
    </recommendedName>
</protein>
<dbReference type="PANTHER" id="PTHR47936">
    <property type="entry name" value="PPR_LONG DOMAIN-CONTAINING PROTEIN"/>
    <property type="match status" value="1"/>
</dbReference>
<dbReference type="Gene3D" id="1.25.40.10">
    <property type="entry name" value="Tetratricopeptide repeat domain"/>
    <property type="match status" value="2"/>
</dbReference>
<dbReference type="InterPro" id="IPR011990">
    <property type="entry name" value="TPR-like_helical_dom_sf"/>
</dbReference>
<dbReference type="PROSITE" id="PS51375">
    <property type="entry name" value="PPR"/>
    <property type="match status" value="1"/>
</dbReference>
<keyword evidence="4" id="KW-1185">Reference proteome</keyword>
<keyword evidence="1" id="KW-0677">Repeat</keyword>
<evidence type="ECO:0008006" key="5">
    <source>
        <dbReference type="Google" id="ProtNLM"/>
    </source>
</evidence>
<comment type="caution">
    <text evidence="3">The sequence shown here is derived from an EMBL/GenBank/DDBJ whole genome shotgun (WGS) entry which is preliminary data.</text>
</comment>
<dbReference type="InterPro" id="IPR002885">
    <property type="entry name" value="PPR_rpt"/>
</dbReference>
<gene>
    <name evidence="3" type="ORF">CCMP2556_LOCUS13213</name>
</gene>
<evidence type="ECO:0000256" key="1">
    <source>
        <dbReference type="ARBA" id="ARBA00022737"/>
    </source>
</evidence>
<feature type="repeat" description="PPR" evidence="2">
    <location>
        <begin position="145"/>
        <end position="179"/>
    </location>
</feature>
<dbReference type="Proteomes" id="UP001642484">
    <property type="component" value="Unassembled WGS sequence"/>
</dbReference>
<evidence type="ECO:0000313" key="4">
    <source>
        <dbReference type="Proteomes" id="UP001642484"/>
    </source>
</evidence>
<name>A0ABP0JV23_9DINO</name>